<protein>
    <submittedName>
        <fullName evidence="2">Cell division control 14, SIN component</fullName>
    </submittedName>
</protein>
<dbReference type="GO" id="GO:0051301">
    <property type="term" value="P:cell division"/>
    <property type="evidence" value="ECO:0007669"/>
    <property type="project" value="UniProtKB-KW"/>
</dbReference>
<dbReference type="Pfam" id="PF08045">
    <property type="entry name" value="CDC14"/>
    <property type="match status" value="1"/>
</dbReference>
<dbReference type="PANTHER" id="PTHR34065:SF1">
    <property type="entry name" value="CELL DIVISION CONTROL PROTEIN 14"/>
    <property type="match status" value="1"/>
</dbReference>
<dbReference type="AlphaFoldDB" id="A0A9P4LUB9"/>
<dbReference type="Proteomes" id="UP000799776">
    <property type="component" value="Unassembled WGS sequence"/>
</dbReference>
<accession>A0A9P4LUB9</accession>
<feature type="compositionally biased region" description="Polar residues" evidence="1">
    <location>
        <begin position="51"/>
        <end position="62"/>
    </location>
</feature>
<dbReference type="InterPro" id="IPR012535">
    <property type="entry name" value="Cell_div_Cdc14"/>
</dbReference>
<evidence type="ECO:0000256" key="1">
    <source>
        <dbReference type="SAM" id="MobiDB-lite"/>
    </source>
</evidence>
<feature type="compositionally biased region" description="Basic and acidic residues" evidence="1">
    <location>
        <begin position="233"/>
        <end position="248"/>
    </location>
</feature>
<sequence length="280" mass="31264">MEHLLSVSFDNITSKDFPRIRKGLKQIEGLLAQICLSKPAEASQSRHRRTNSAVAPSSSPSKGKQLAHLPEDPAFREFFRLQEGFEWNIASRLITCLEWLLSIRDGHGDSLIMAALDILQGILLLHPPSRSHFAREIYMNLLLDLIDYIDTPAIQCRSLLVLVTALLSTPANTRTFEDADGLLAVTSLFKSSDTAPSVKLKLMEFFYFYLMPETPSRGSSRLFGAFEKRSERGSKGEDARTRTIEEKQQSLGQHLSNVQDLVEDLRENMPFGEGGGVAIA</sequence>
<dbReference type="PANTHER" id="PTHR34065">
    <property type="entry name" value="CELL DIVISION CONTROL PROTEIN 14"/>
    <property type="match status" value="1"/>
</dbReference>
<gene>
    <name evidence="2" type="ORF">K490DRAFT_69247</name>
</gene>
<evidence type="ECO:0000313" key="2">
    <source>
        <dbReference type="EMBL" id="KAF2083984.1"/>
    </source>
</evidence>
<dbReference type="EMBL" id="ML978749">
    <property type="protein sequence ID" value="KAF2083984.1"/>
    <property type="molecule type" value="Genomic_DNA"/>
</dbReference>
<reference evidence="2" key="1">
    <citation type="journal article" date="2020" name="Stud. Mycol.">
        <title>101 Dothideomycetes genomes: a test case for predicting lifestyles and emergence of pathogens.</title>
        <authorList>
            <person name="Haridas S."/>
            <person name="Albert R."/>
            <person name="Binder M."/>
            <person name="Bloem J."/>
            <person name="Labutti K."/>
            <person name="Salamov A."/>
            <person name="Andreopoulos B."/>
            <person name="Baker S."/>
            <person name="Barry K."/>
            <person name="Bills G."/>
            <person name="Bluhm B."/>
            <person name="Cannon C."/>
            <person name="Castanera R."/>
            <person name="Culley D."/>
            <person name="Daum C."/>
            <person name="Ezra D."/>
            <person name="Gonzalez J."/>
            <person name="Henrissat B."/>
            <person name="Kuo A."/>
            <person name="Liang C."/>
            <person name="Lipzen A."/>
            <person name="Lutzoni F."/>
            <person name="Magnuson J."/>
            <person name="Mondo S."/>
            <person name="Nolan M."/>
            <person name="Ohm R."/>
            <person name="Pangilinan J."/>
            <person name="Park H.-J."/>
            <person name="Ramirez L."/>
            <person name="Alfaro M."/>
            <person name="Sun H."/>
            <person name="Tritt A."/>
            <person name="Yoshinaga Y."/>
            <person name="Zwiers L.-H."/>
            <person name="Turgeon B."/>
            <person name="Goodwin S."/>
            <person name="Spatafora J."/>
            <person name="Crous P."/>
            <person name="Grigoriev I."/>
        </authorList>
    </citation>
    <scope>NUCLEOTIDE SEQUENCE</scope>
    <source>
        <strain evidence="2">CBS 121410</strain>
    </source>
</reference>
<organism evidence="2 3">
    <name type="scientific">Saccharata proteae CBS 121410</name>
    <dbReference type="NCBI Taxonomy" id="1314787"/>
    <lineage>
        <taxon>Eukaryota</taxon>
        <taxon>Fungi</taxon>
        <taxon>Dikarya</taxon>
        <taxon>Ascomycota</taxon>
        <taxon>Pezizomycotina</taxon>
        <taxon>Dothideomycetes</taxon>
        <taxon>Dothideomycetes incertae sedis</taxon>
        <taxon>Botryosphaeriales</taxon>
        <taxon>Saccharataceae</taxon>
        <taxon>Saccharata</taxon>
    </lineage>
</organism>
<dbReference type="OrthoDB" id="5357220at2759"/>
<evidence type="ECO:0000313" key="3">
    <source>
        <dbReference type="Proteomes" id="UP000799776"/>
    </source>
</evidence>
<name>A0A9P4LUB9_9PEZI</name>
<keyword evidence="3" id="KW-1185">Reference proteome</keyword>
<comment type="caution">
    <text evidence="2">The sequence shown here is derived from an EMBL/GenBank/DDBJ whole genome shotgun (WGS) entry which is preliminary data.</text>
</comment>
<keyword evidence="2" id="KW-0132">Cell division</keyword>
<feature type="region of interest" description="Disordered" evidence="1">
    <location>
        <begin position="233"/>
        <end position="253"/>
    </location>
</feature>
<feature type="region of interest" description="Disordered" evidence="1">
    <location>
        <begin position="41"/>
        <end position="67"/>
    </location>
</feature>
<proteinExistence type="predicted"/>
<keyword evidence="2" id="KW-0131">Cell cycle</keyword>